<comment type="caution">
    <text evidence="2">The sequence shown here is derived from an EMBL/GenBank/DDBJ whole genome shotgun (WGS) entry which is preliminary data.</text>
</comment>
<evidence type="ECO:0000313" key="3">
    <source>
        <dbReference type="Proteomes" id="UP000054821"/>
    </source>
</evidence>
<dbReference type="RefSeq" id="XP_018665456.1">
    <property type="nucleotide sequence ID" value="XM_018801185.1"/>
</dbReference>
<keyword evidence="3" id="KW-1185">Reference proteome</keyword>
<accession>A0A2P4ZTZ0</accession>
<keyword evidence="1" id="KW-0812">Transmembrane</keyword>
<organism evidence="2 3">
    <name type="scientific">Trichoderma gamsii</name>
    <dbReference type="NCBI Taxonomy" id="398673"/>
    <lineage>
        <taxon>Eukaryota</taxon>
        <taxon>Fungi</taxon>
        <taxon>Dikarya</taxon>
        <taxon>Ascomycota</taxon>
        <taxon>Pezizomycotina</taxon>
        <taxon>Sordariomycetes</taxon>
        <taxon>Hypocreomycetidae</taxon>
        <taxon>Hypocreales</taxon>
        <taxon>Hypocreaceae</taxon>
        <taxon>Trichoderma</taxon>
    </lineage>
</organism>
<protein>
    <submittedName>
        <fullName evidence="2">Uncharacterized protein</fullName>
    </submittedName>
</protein>
<dbReference type="EMBL" id="JPDN02000009">
    <property type="protein sequence ID" value="PON27723.1"/>
    <property type="molecule type" value="Genomic_DNA"/>
</dbReference>
<name>A0A2P4ZTZ0_9HYPO</name>
<feature type="transmembrane region" description="Helical" evidence="1">
    <location>
        <begin position="42"/>
        <end position="62"/>
    </location>
</feature>
<dbReference type="AlphaFoldDB" id="A0A2P4ZTZ0"/>
<evidence type="ECO:0000256" key="1">
    <source>
        <dbReference type="SAM" id="Phobius"/>
    </source>
</evidence>
<gene>
    <name evidence="2" type="ORF">TGAM01_v203490</name>
</gene>
<evidence type="ECO:0000313" key="2">
    <source>
        <dbReference type="EMBL" id="PON27723.1"/>
    </source>
</evidence>
<proteinExistence type="predicted"/>
<dbReference type="GeneID" id="29981268"/>
<keyword evidence="1" id="KW-1133">Transmembrane helix</keyword>
<keyword evidence="1" id="KW-0472">Membrane</keyword>
<reference evidence="2 3" key="1">
    <citation type="journal article" date="2016" name="Genome Announc.">
        <title>Draft Whole-Genome Sequence of Trichoderma gamsii T6085, a Promising Biocontrol Agent of Fusarium Head Blight on Wheat.</title>
        <authorList>
            <person name="Baroncelli R."/>
            <person name="Zapparata A."/>
            <person name="Piaggeschi G."/>
            <person name="Sarrocco S."/>
            <person name="Vannacci G."/>
        </authorList>
    </citation>
    <scope>NUCLEOTIDE SEQUENCE [LARGE SCALE GENOMIC DNA]</scope>
    <source>
        <strain evidence="2 3">T6085</strain>
    </source>
</reference>
<sequence length="130" mass="13859">MRQFENIRNASGSAAGLAAVAGIVKGTGIGGTSIQSLVSHLPLGWWGIGAIFLGGIIVGSCAQSDTKTSSKKQKMAQLFKRDLNAIQHKEYCETLAGGGTSKLLEFYRRLTTDFDQMRKACGFGVVVEEC</sequence>
<dbReference type="Proteomes" id="UP000054821">
    <property type="component" value="Unassembled WGS sequence"/>
</dbReference>